<feature type="domain" description="HTH tetR-type" evidence="6">
    <location>
        <begin position="24"/>
        <end position="84"/>
    </location>
</feature>
<feature type="DNA-binding region" description="H-T-H motif" evidence="4">
    <location>
        <begin position="47"/>
        <end position="66"/>
    </location>
</feature>
<feature type="DNA-binding region" description="H-T-H motif" evidence="4">
    <location>
        <begin position="277"/>
        <end position="296"/>
    </location>
</feature>
<dbReference type="SUPFAM" id="SSF46689">
    <property type="entry name" value="Homeodomain-like"/>
    <property type="match status" value="2"/>
</dbReference>
<evidence type="ECO:0000259" key="6">
    <source>
        <dbReference type="PROSITE" id="PS50977"/>
    </source>
</evidence>
<comment type="caution">
    <text evidence="7">The sequence shown here is derived from an EMBL/GenBank/DDBJ whole genome shotgun (WGS) entry which is preliminary data.</text>
</comment>
<dbReference type="GO" id="GO:0000976">
    <property type="term" value="F:transcription cis-regulatory region binding"/>
    <property type="evidence" value="ECO:0007669"/>
    <property type="project" value="TreeGrafter"/>
</dbReference>
<feature type="compositionally biased region" description="Polar residues" evidence="5">
    <location>
        <begin position="1"/>
        <end position="14"/>
    </location>
</feature>
<organism evidence="7 8">
    <name type="scientific">Nocardioides panzhihuensis</name>
    <dbReference type="NCBI Taxonomy" id="860243"/>
    <lineage>
        <taxon>Bacteria</taxon>
        <taxon>Bacillati</taxon>
        <taxon>Actinomycetota</taxon>
        <taxon>Actinomycetes</taxon>
        <taxon>Propionibacteriales</taxon>
        <taxon>Nocardioidaceae</taxon>
        <taxon>Nocardioides</taxon>
    </lineage>
</organism>
<dbReference type="Gene3D" id="1.10.357.10">
    <property type="entry name" value="Tetracycline Repressor, domain 2"/>
    <property type="match status" value="2"/>
</dbReference>
<dbReference type="PROSITE" id="PS01081">
    <property type="entry name" value="HTH_TETR_1"/>
    <property type="match status" value="1"/>
</dbReference>
<keyword evidence="8" id="KW-1185">Reference proteome</keyword>
<dbReference type="PANTHER" id="PTHR30055:SF234">
    <property type="entry name" value="HTH-TYPE TRANSCRIPTIONAL REGULATOR BETI"/>
    <property type="match status" value="1"/>
</dbReference>
<dbReference type="InterPro" id="IPR023772">
    <property type="entry name" value="DNA-bd_HTH_TetR-type_CS"/>
</dbReference>
<evidence type="ECO:0000313" key="7">
    <source>
        <dbReference type="EMBL" id="NYI78289.1"/>
    </source>
</evidence>
<evidence type="ECO:0000256" key="5">
    <source>
        <dbReference type="SAM" id="MobiDB-lite"/>
    </source>
</evidence>
<keyword evidence="1" id="KW-0805">Transcription regulation</keyword>
<keyword evidence="3" id="KW-0804">Transcription</keyword>
<gene>
    <name evidence="7" type="ORF">BJ988_002937</name>
</gene>
<dbReference type="PANTHER" id="PTHR30055">
    <property type="entry name" value="HTH-TYPE TRANSCRIPTIONAL REGULATOR RUTR"/>
    <property type="match status" value="1"/>
</dbReference>
<dbReference type="Proteomes" id="UP000564496">
    <property type="component" value="Unassembled WGS sequence"/>
</dbReference>
<protein>
    <submittedName>
        <fullName evidence="7">AcrR family transcriptional regulator</fullName>
    </submittedName>
</protein>
<evidence type="ECO:0000256" key="4">
    <source>
        <dbReference type="PROSITE-ProRule" id="PRU00335"/>
    </source>
</evidence>
<evidence type="ECO:0000256" key="1">
    <source>
        <dbReference type="ARBA" id="ARBA00023015"/>
    </source>
</evidence>
<dbReference type="PRINTS" id="PR00455">
    <property type="entry name" value="HTHTETR"/>
</dbReference>
<feature type="domain" description="HTH tetR-type" evidence="6">
    <location>
        <begin position="254"/>
        <end position="314"/>
    </location>
</feature>
<dbReference type="EMBL" id="JACBZR010000001">
    <property type="protein sequence ID" value="NYI78289.1"/>
    <property type="molecule type" value="Genomic_DNA"/>
</dbReference>
<accession>A0A7Z0ISN5</accession>
<evidence type="ECO:0000256" key="3">
    <source>
        <dbReference type="ARBA" id="ARBA00023163"/>
    </source>
</evidence>
<evidence type="ECO:0000313" key="8">
    <source>
        <dbReference type="Proteomes" id="UP000564496"/>
    </source>
</evidence>
<proteinExistence type="predicted"/>
<name>A0A7Z0ISN5_9ACTN</name>
<sequence length="442" mass="48585">MSDNTIVRRSSYGPSSPEVGRRGADTRRKIVDVSLRLFAEQGFFNTSVDAIAKGAGVSRATLYQYFPGKDEIFVELLNECGAALIRVARRIGQLGPTEIGLDNLHWWLGEWSWVFEKYRTMFVQWAVVASVDTEVGPEVMGFITKYNKRLAERLEDAEVDGIDPVTAATVVSALVHRLNLYIHTDRVYDADPDLLISNLSLFLQLLVFPQSSDTVLGSLAHRIVGSEPIESPPAPKTAGISVEERTEALSKRAAATVRSLVDAGAAQFTSKGYFRTSVDDIVADAGFARGTFYKYFSEKQDLLLAVTVESAGRALELADRMRGLDLGADDDTELRTWLSDFMAYLGKYSGSIDVWTEQTTDDELIAAIGAHAQASMDLALEAALTSAQRTYPFDPVAGALILRALITRLPEALREMAPDATDDQIIELLVACIRRGFFSHTI</sequence>
<dbReference type="PROSITE" id="PS50977">
    <property type="entry name" value="HTH_TETR_2"/>
    <property type="match status" value="2"/>
</dbReference>
<keyword evidence="2 4" id="KW-0238">DNA-binding</keyword>
<dbReference type="Pfam" id="PF00440">
    <property type="entry name" value="TetR_N"/>
    <property type="match status" value="2"/>
</dbReference>
<feature type="region of interest" description="Disordered" evidence="5">
    <location>
        <begin position="1"/>
        <end position="23"/>
    </location>
</feature>
<dbReference type="GO" id="GO:0003700">
    <property type="term" value="F:DNA-binding transcription factor activity"/>
    <property type="evidence" value="ECO:0007669"/>
    <property type="project" value="TreeGrafter"/>
</dbReference>
<reference evidence="7 8" key="1">
    <citation type="submission" date="2020-07" db="EMBL/GenBank/DDBJ databases">
        <title>Sequencing the genomes of 1000 actinobacteria strains.</title>
        <authorList>
            <person name="Klenk H.-P."/>
        </authorList>
    </citation>
    <scope>NUCLEOTIDE SEQUENCE [LARGE SCALE GENOMIC DNA]</scope>
    <source>
        <strain evidence="7 8">DSM 26487</strain>
    </source>
</reference>
<dbReference type="InterPro" id="IPR050109">
    <property type="entry name" value="HTH-type_TetR-like_transc_reg"/>
</dbReference>
<dbReference type="InterPro" id="IPR009057">
    <property type="entry name" value="Homeodomain-like_sf"/>
</dbReference>
<evidence type="ECO:0000256" key="2">
    <source>
        <dbReference type="ARBA" id="ARBA00023125"/>
    </source>
</evidence>
<dbReference type="RefSeq" id="WP_179658637.1">
    <property type="nucleotide sequence ID" value="NZ_JACBZR010000001.1"/>
</dbReference>
<dbReference type="AlphaFoldDB" id="A0A7Z0ISN5"/>
<dbReference type="GO" id="GO:0045892">
    <property type="term" value="P:negative regulation of DNA-templated transcription"/>
    <property type="evidence" value="ECO:0007669"/>
    <property type="project" value="UniProtKB-ARBA"/>
</dbReference>
<dbReference type="InterPro" id="IPR001647">
    <property type="entry name" value="HTH_TetR"/>
</dbReference>
<dbReference type="FunFam" id="1.10.10.60:FF:000141">
    <property type="entry name" value="TetR family transcriptional regulator"/>
    <property type="match status" value="1"/>
</dbReference>